<dbReference type="NCBIfam" id="NF033833">
    <property type="entry name" value="rhodan_ChrE"/>
    <property type="match status" value="1"/>
</dbReference>
<dbReference type="RefSeq" id="WP_017515810.1">
    <property type="nucleotide sequence ID" value="NZ_CP037901.1"/>
</dbReference>
<dbReference type="Proteomes" id="UP000253772">
    <property type="component" value="Chromosome c2"/>
</dbReference>
<sequence length="112" mass="11967">MPNATTSRELAAALQALDSPQLIDVRRKAAFDASDQIITGAIWRNPDDLGHWISTLDANRPVIVYCVRGHQVGQDCAALLEAAGFDASYLVGGLEEWAAGSHPTVSKPRTAP</sequence>
<organism evidence="1 2">
    <name type="scientific">Cupriavidus metallidurans</name>
    <dbReference type="NCBI Taxonomy" id="119219"/>
    <lineage>
        <taxon>Bacteria</taxon>
        <taxon>Pseudomonadati</taxon>
        <taxon>Pseudomonadota</taxon>
        <taxon>Betaproteobacteria</taxon>
        <taxon>Burkholderiales</taxon>
        <taxon>Burkholderiaceae</taxon>
        <taxon>Cupriavidus</taxon>
    </lineage>
</organism>
<dbReference type="AlphaFoldDB" id="A0A132HUB5"/>
<dbReference type="InterPro" id="IPR036873">
    <property type="entry name" value="Rhodanese-like_dom_sf"/>
</dbReference>
<reference evidence="1 2" key="1">
    <citation type="submission" date="2019-03" db="EMBL/GenBank/DDBJ databases">
        <title>Comparative insights into the high quality Complete genome sequence of highly metal resistant Cupriavidus metallidurans strain BS1 isolated from a gold-copper mine.</title>
        <authorList>
            <person name="Mazhar H.S."/>
            <person name="Rensing C."/>
        </authorList>
    </citation>
    <scope>NUCLEOTIDE SEQUENCE [LARGE SCALE GENOMIC DNA]</scope>
    <source>
        <strain evidence="1 2">BS1</strain>
    </source>
</reference>
<evidence type="ECO:0000313" key="1">
    <source>
        <dbReference type="EMBL" id="QBP12606.1"/>
    </source>
</evidence>
<gene>
    <name evidence="1" type="ORF">DDF84_023205</name>
</gene>
<accession>A0A132HUB5</accession>
<dbReference type="PANTHER" id="PTHR43031:SF7">
    <property type="entry name" value="NITRIC OXIDE REDUCTASE FLRD-NAD(+) REDUCTASE"/>
    <property type="match status" value="1"/>
</dbReference>
<dbReference type="PROSITE" id="PS50206">
    <property type="entry name" value="RHODANESE_3"/>
    <property type="match status" value="1"/>
</dbReference>
<dbReference type="Gene3D" id="3.40.250.10">
    <property type="entry name" value="Rhodanese-like domain"/>
    <property type="match status" value="1"/>
</dbReference>
<proteinExistence type="predicted"/>
<dbReference type="GO" id="GO:0016740">
    <property type="term" value="F:transferase activity"/>
    <property type="evidence" value="ECO:0007669"/>
    <property type="project" value="UniProtKB-KW"/>
</dbReference>
<dbReference type="SUPFAM" id="SSF52821">
    <property type="entry name" value="Rhodanese/Cell cycle control phosphatase"/>
    <property type="match status" value="1"/>
</dbReference>
<evidence type="ECO:0000313" key="2">
    <source>
        <dbReference type="Proteomes" id="UP000253772"/>
    </source>
</evidence>
<dbReference type="SMART" id="SM00450">
    <property type="entry name" value="RHOD"/>
    <property type="match status" value="1"/>
</dbReference>
<name>A0A132HUB5_9BURK</name>
<dbReference type="EMBL" id="CP037901">
    <property type="protein sequence ID" value="QBP12606.1"/>
    <property type="molecule type" value="Genomic_DNA"/>
</dbReference>
<dbReference type="InterPro" id="IPR001763">
    <property type="entry name" value="Rhodanese-like_dom"/>
</dbReference>
<keyword evidence="1" id="KW-0808">Transferase</keyword>
<protein>
    <submittedName>
        <fullName evidence="1">Sulfurtransferase</fullName>
    </submittedName>
</protein>
<dbReference type="PANTHER" id="PTHR43031">
    <property type="entry name" value="FAD-DEPENDENT OXIDOREDUCTASE"/>
    <property type="match status" value="1"/>
</dbReference>
<dbReference type="Pfam" id="PF00581">
    <property type="entry name" value="Rhodanese"/>
    <property type="match status" value="1"/>
</dbReference>
<dbReference type="InterPro" id="IPR050229">
    <property type="entry name" value="GlpE_sulfurtransferase"/>
</dbReference>
<dbReference type="OrthoDB" id="9811849at2"/>